<evidence type="ECO:0000259" key="2">
    <source>
        <dbReference type="PROSITE" id="PS51465"/>
    </source>
</evidence>
<dbReference type="FunCoup" id="A0A8V0YII4">
    <property type="interactions" value="53"/>
</dbReference>
<dbReference type="InterPro" id="IPR036058">
    <property type="entry name" value="Kazal_dom_sf"/>
</dbReference>
<dbReference type="Pfam" id="PF00050">
    <property type="entry name" value="Kazal_1"/>
    <property type="match status" value="1"/>
</dbReference>
<dbReference type="GO" id="GO:0005615">
    <property type="term" value="C:extracellular space"/>
    <property type="evidence" value="ECO:0007669"/>
    <property type="project" value="UniProtKB-ARBA"/>
</dbReference>
<dbReference type="SUPFAM" id="SSF100895">
    <property type="entry name" value="Kazal-type serine protease inhibitors"/>
    <property type="match status" value="1"/>
</dbReference>
<proteinExistence type="predicted"/>
<accession>A0A8V0YII4</accession>
<dbReference type="Proteomes" id="UP000000539">
    <property type="component" value="Chromosome 13"/>
</dbReference>
<reference evidence="3" key="3">
    <citation type="submission" date="2025-09" db="UniProtKB">
        <authorList>
            <consortium name="Ensembl"/>
        </authorList>
    </citation>
    <scope>IDENTIFICATION</scope>
    <source>
        <strain evidence="3">broiler</strain>
    </source>
</reference>
<feature type="domain" description="Kazal-like" evidence="2">
    <location>
        <begin position="20"/>
        <end position="68"/>
    </location>
</feature>
<dbReference type="SMART" id="SM00280">
    <property type="entry name" value="KAZAL"/>
    <property type="match status" value="1"/>
</dbReference>
<dbReference type="GeneTree" id="ENSGT01070000257269"/>
<reference evidence="3" key="1">
    <citation type="submission" date="2020-11" db="EMBL/GenBank/DDBJ databases">
        <title>Gallus gallus (Chicken) genome, bGalGal1, GRCg7b, maternal haplotype autosomes + Z &amp; W.</title>
        <authorList>
            <person name="Warren W."/>
            <person name="Formenti G."/>
            <person name="Fedrigo O."/>
            <person name="Haase B."/>
            <person name="Mountcastle J."/>
            <person name="Balacco J."/>
            <person name="Tracey A."/>
            <person name="Schneider V."/>
            <person name="Okimoto R."/>
            <person name="Cheng H."/>
            <person name="Hawken R."/>
            <person name="Howe K."/>
            <person name="Jarvis E.D."/>
        </authorList>
    </citation>
    <scope>NUCLEOTIDE SEQUENCE [LARGE SCALE GENOMIC DNA]</scope>
    <source>
        <strain evidence="3">Broiler</strain>
    </source>
</reference>
<dbReference type="InterPro" id="IPR002350">
    <property type="entry name" value="Kazal_dom"/>
</dbReference>
<organism evidence="3 4">
    <name type="scientific">Gallus gallus</name>
    <name type="common">Chicken</name>
    <dbReference type="NCBI Taxonomy" id="9031"/>
    <lineage>
        <taxon>Eukaryota</taxon>
        <taxon>Metazoa</taxon>
        <taxon>Chordata</taxon>
        <taxon>Craniata</taxon>
        <taxon>Vertebrata</taxon>
        <taxon>Euteleostomi</taxon>
        <taxon>Archelosauria</taxon>
        <taxon>Archosauria</taxon>
        <taxon>Dinosauria</taxon>
        <taxon>Saurischia</taxon>
        <taxon>Theropoda</taxon>
        <taxon>Coelurosauria</taxon>
        <taxon>Aves</taxon>
        <taxon>Neognathae</taxon>
        <taxon>Galloanserae</taxon>
        <taxon>Galliformes</taxon>
        <taxon>Phasianidae</taxon>
        <taxon>Phasianinae</taxon>
        <taxon>Gallus</taxon>
    </lineage>
</organism>
<keyword evidence="1" id="KW-1015">Disulfide bond</keyword>
<dbReference type="PROSITE" id="PS51465">
    <property type="entry name" value="KAZAL_2"/>
    <property type="match status" value="1"/>
</dbReference>
<protein>
    <recommendedName>
        <fullName evidence="2">Kazal-like domain-containing protein</fullName>
    </recommendedName>
</protein>
<evidence type="ECO:0000256" key="1">
    <source>
        <dbReference type="ARBA" id="ARBA00023157"/>
    </source>
</evidence>
<evidence type="ECO:0000313" key="4">
    <source>
        <dbReference type="Proteomes" id="UP000000539"/>
    </source>
</evidence>
<dbReference type="Gene3D" id="3.30.60.30">
    <property type="match status" value="1"/>
</dbReference>
<sequence>MQLEGLSGSQGCIDPQGDCSACAVPRNFCSRERIPHCGSDGVTYASECLFRNPICSSFKLSLYRAFEC</sequence>
<dbReference type="Ensembl" id="ENSGALT00010035713.1">
    <property type="protein sequence ID" value="ENSGALP00010020720.1"/>
    <property type="gene ID" value="ENSGALG00010014842.1"/>
</dbReference>
<name>A0A8V0YII4_CHICK</name>
<keyword evidence="4" id="KW-1185">Reference proteome</keyword>
<evidence type="ECO:0000313" key="3">
    <source>
        <dbReference type="Ensembl" id="ENSGALP00010020720.1"/>
    </source>
</evidence>
<dbReference type="CDD" id="cd00104">
    <property type="entry name" value="KAZAL_FS"/>
    <property type="match status" value="1"/>
</dbReference>
<dbReference type="AlphaFoldDB" id="A0A8V0YII4"/>
<reference evidence="3" key="2">
    <citation type="submission" date="2025-08" db="UniProtKB">
        <authorList>
            <consortium name="Ensembl"/>
        </authorList>
    </citation>
    <scope>IDENTIFICATION</scope>
    <source>
        <strain evidence="3">broiler</strain>
    </source>
</reference>